<dbReference type="EMBL" id="CAJNOI010007660">
    <property type="protein sequence ID" value="CAF1590840.1"/>
    <property type="molecule type" value="Genomic_DNA"/>
</dbReference>
<protein>
    <submittedName>
        <fullName evidence="2">Uncharacterized protein</fullName>
    </submittedName>
</protein>
<evidence type="ECO:0000313" key="1">
    <source>
        <dbReference type="EMBL" id="CAF1590840.1"/>
    </source>
</evidence>
<feature type="non-terminal residue" evidence="2">
    <location>
        <position position="1"/>
    </location>
</feature>
<dbReference type="AlphaFoldDB" id="A0A816GX57"/>
<evidence type="ECO:0000313" key="2">
    <source>
        <dbReference type="EMBL" id="CAF1678560.1"/>
    </source>
</evidence>
<name>A0A816GX57_9BILA</name>
<dbReference type="OrthoDB" id="5570127at2759"/>
<proteinExistence type="predicted"/>
<organism evidence="2 3">
    <name type="scientific">Adineta steineri</name>
    <dbReference type="NCBI Taxonomy" id="433720"/>
    <lineage>
        <taxon>Eukaryota</taxon>
        <taxon>Metazoa</taxon>
        <taxon>Spiralia</taxon>
        <taxon>Gnathifera</taxon>
        <taxon>Rotifera</taxon>
        <taxon>Eurotatoria</taxon>
        <taxon>Bdelloidea</taxon>
        <taxon>Adinetida</taxon>
        <taxon>Adinetidae</taxon>
        <taxon>Adineta</taxon>
    </lineage>
</organism>
<reference evidence="2" key="1">
    <citation type="submission" date="2021-02" db="EMBL/GenBank/DDBJ databases">
        <authorList>
            <person name="Nowell W R."/>
        </authorList>
    </citation>
    <scope>NUCLEOTIDE SEQUENCE</scope>
</reference>
<dbReference type="EMBL" id="CAJNOM010008103">
    <property type="protein sequence ID" value="CAF1678560.1"/>
    <property type="molecule type" value="Genomic_DNA"/>
</dbReference>
<evidence type="ECO:0000313" key="3">
    <source>
        <dbReference type="Proteomes" id="UP000663832"/>
    </source>
</evidence>
<dbReference type="Proteomes" id="UP000663877">
    <property type="component" value="Unassembled WGS sequence"/>
</dbReference>
<dbReference type="Proteomes" id="UP000663832">
    <property type="component" value="Unassembled WGS sequence"/>
</dbReference>
<comment type="caution">
    <text evidence="2">The sequence shown here is derived from an EMBL/GenBank/DDBJ whole genome shotgun (WGS) entry which is preliminary data.</text>
</comment>
<accession>A0A816GX57</accession>
<gene>
    <name evidence="1" type="ORF">BJG266_LOCUS49614</name>
    <name evidence="2" type="ORF">QVE165_LOCUS66702</name>
</gene>
<sequence>SSLNALKEWKHLPNYTSNSHLNLLQASQRIIELQESAQILLTIQTNTNNNNNSVTNNNTSTSIISTTTNIRQTINIYELRAIYGTISSQSDQDIKGTNTSLTSNTNTRTNTGQFLLSIHAIAQSTTQLGKIARKHHV</sequence>
<keyword evidence="3" id="KW-1185">Reference proteome</keyword>